<dbReference type="InterPro" id="IPR052396">
    <property type="entry name" value="Meiotic_Drive_Suppr_Kinase"/>
</dbReference>
<name>A0ABP1FID5_9CHLO</name>
<dbReference type="SUPFAM" id="SSF56112">
    <property type="entry name" value="Protein kinase-like (PK-like)"/>
    <property type="match status" value="1"/>
</dbReference>
<dbReference type="Gene3D" id="1.10.510.10">
    <property type="entry name" value="Transferase(Phosphotransferase) domain 1"/>
    <property type="match status" value="1"/>
</dbReference>
<dbReference type="Proteomes" id="UP001497392">
    <property type="component" value="Unassembled WGS sequence"/>
</dbReference>
<reference evidence="1 2" key="1">
    <citation type="submission" date="2024-06" db="EMBL/GenBank/DDBJ databases">
        <authorList>
            <person name="Kraege A."/>
            <person name="Thomma B."/>
        </authorList>
    </citation>
    <scope>NUCLEOTIDE SEQUENCE [LARGE SCALE GENOMIC DNA]</scope>
</reference>
<accession>A0ABP1FID5</accession>
<proteinExistence type="predicted"/>
<dbReference type="EMBL" id="CAXHTA020000002">
    <property type="protein sequence ID" value="CAL5219713.1"/>
    <property type="molecule type" value="Genomic_DNA"/>
</dbReference>
<evidence type="ECO:0000313" key="1">
    <source>
        <dbReference type="EMBL" id="CAL5219713.1"/>
    </source>
</evidence>
<evidence type="ECO:0000313" key="2">
    <source>
        <dbReference type="Proteomes" id="UP001497392"/>
    </source>
</evidence>
<sequence>MFPLSHDRVPEADKRKLARKKLCTRSDLDIFVGNERAFTALARLSPMTRCLLLRGSGLCSAKEAIEEPMAPIEDEPPLMGAVTRAAPVTCTFQRRYSWRGFQRRAQKRCDSMSDKPEINIGRLPSKEPIQFPMNAREVYMACAQQFSILNFIYVSSSIDGAGGSRSFSHADFVVRDLRAADRSQAEAAQVSAVVKVVDISDLPLERGDTWESISADKDKLKRVEPLLQQAFELAVEDEVAFAAITSYKVTLFIMRSMNIRKKDIYVSDPVWHDDTGPSARASWYSFMYESEQRHSDKETFARELVPFTGPGSKLVIQRGRTKKTPWTLGFDPPLPSLDPKKLDGKGLSYSIAFADLHETAVIRTASFAKVKKGRTHGIRTIIKSFDGADSDAVEAYNAERRVYKRLRALQGKHIPRLLFWGPLQETTNPTLVLERCGTPLVRAKLTDQQRVAAEEALSALHSKGFAHGNLSLRNLLWDAAKMRVVLIDLAEAYRPSRSSTCMSDEKNELKALLE</sequence>
<dbReference type="PANTHER" id="PTHR37171:SF1">
    <property type="entry name" value="SERINE_THREONINE-PROTEIN KINASE YRZF-RELATED"/>
    <property type="match status" value="1"/>
</dbReference>
<dbReference type="PANTHER" id="PTHR37171">
    <property type="entry name" value="SERINE/THREONINE-PROTEIN KINASE YRZF-RELATED"/>
    <property type="match status" value="1"/>
</dbReference>
<protein>
    <submittedName>
        <fullName evidence="1">G1604 protein</fullName>
    </submittedName>
</protein>
<keyword evidence="2" id="KW-1185">Reference proteome</keyword>
<organism evidence="1 2">
    <name type="scientific">Coccomyxa viridis</name>
    <dbReference type="NCBI Taxonomy" id="1274662"/>
    <lineage>
        <taxon>Eukaryota</taxon>
        <taxon>Viridiplantae</taxon>
        <taxon>Chlorophyta</taxon>
        <taxon>core chlorophytes</taxon>
        <taxon>Trebouxiophyceae</taxon>
        <taxon>Trebouxiophyceae incertae sedis</taxon>
        <taxon>Coccomyxaceae</taxon>
        <taxon>Coccomyxa</taxon>
    </lineage>
</organism>
<dbReference type="InterPro" id="IPR011009">
    <property type="entry name" value="Kinase-like_dom_sf"/>
</dbReference>
<gene>
    <name evidence="1" type="primary">g1604</name>
    <name evidence="1" type="ORF">VP750_LOCUS1372</name>
</gene>
<comment type="caution">
    <text evidence="1">The sequence shown here is derived from an EMBL/GenBank/DDBJ whole genome shotgun (WGS) entry which is preliminary data.</text>
</comment>